<name>A0A9P5ZLG7_PLEER</name>
<keyword evidence="2" id="KW-1185">Reference proteome</keyword>
<gene>
    <name evidence="1" type="ORF">BDN71DRAFT_1513454</name>
</gene>
<dbReference type="Proteomes" id="UP000807025">
    <property type="component" value="Unassembled WGS sequence"/>
</dbReference>
<reference evidence="1" key="1">
    <citation type="submission" date="2020-11" db="EMBL/GenBank/DDBJ databases">
        <authorList>
            <consortium name="DOE Joint Genome Institute"/>
            <person name="Ahrendt S."/>
            <person name="Riley R."/>
            <person name="Andreopoulos W."/>
            <person name="Labutti K."/>
            <person name="Pangilinan J."/>
            <person name="Ruiz-Duenas F.J."/>
            <person name="Barrasa J.M."/>
            <person name="Sanchez-Garcia M."/>
            <person name="Camarero S."/>
            <person name="Miyauchi S."/>
            <person name="Serrano A."/>
            <person name="Linde D."/>
            <person name="Babiker R."/>
            <person name="Drula E."/>
            <person name="Ayuso-Fernandez I."/>
            <person name="Pacheco R."/>
            <person name="Padilla G."/>
            <person name="Ferreira P."/>
            <person name="Barriuso J."/>
            <person name="Kellner H."/>
            <person name="Castanera R."/>
            <person name="Alfaro M."/>
            <person name="Ramirez L."/>
            <person name="Pisabarro A.G."/>
            <person name="Kuo A."/>
            <person name="Tritt A."/>
            <person name="Lipzen A."/>
            <person name="He G."/>
            <person name="Yan M."/>
            <person name="Ng V."/>
            <person name="Cullen D."/>
            <person name="Martin F."/>
            <person name="Rosso M.-N."/>
            <person name="Henrissat B."/>
            <person name="Hibbett D."/>
            <person name="Martinez A.T."/>
            <person name="Grigoriev I.V."/>
        </authorList>
    </citation>
    <scope>NUCLEOTIDE SEQUENCE</scope>
    <source>
        <strain evidence="1">ATCC 90797</strain>
    </source>
</reference>
<accession>A0A9P5ZLG7</accession>
<sequence length="123" mass="13643">MQPLGGVGSSPPSLRTYREHNHLWRFPDSRPELETFLKQTVNLKAPTLEEPHGTITLPDVLCDGTSAFSLERFTGEPPADDNLAISRFITEFLPAQRKMRHLSLTWAGDAPSLPPASFPGLYS</sequence>
<organism evidence="1 2">
    <name type="scientific">Pleurotus eryngii</name>
    <name type="common">Boletus of the steppes</name>
    <dbReference type="NCBI Taxonomy" id="5323"/>
    <lineage>
        <taxon>Eukaryota</taxon>
        <taxon>Fungi</taxon>
        <taxon>Dikarya</taxon>
        <taxon>Basidiomycota</taxon>
        <taxon>Agaricomycotina</taxon>
        <taxon>Agaricomycetes</taxon>
        <taxon>Agaricomycetidae</taxon>
        <taxon>Agaricales</taxon>
        <taxon>Pleurotineae</taxon>
        <taxon>Pleurotaceae</taxon>
        <taxon>Pleurotus</taxon>
    </lineage>
</organism>
<dbReference type="AlphaFoldDB" id="A0A9P5ZLG7"/>
<dbReference type="EMBL" id="MU154738">
    <property type="protein sequence ID" value="KAF9487981.1"/>
    <property type="molecule type" value="Genomic_DNA"/>
</dbReference>
<comment type="caution">
    <text evidence="1">The sequence shown here is derived from an EMBL/GenBank/DDBJ whole genome shotgun (WGS) entry which is preliminary data.</text>
</comment>
<protein>
    <submittedName>
        <fullName evidence="1">Uncharacterized protein</fullName>
    </submittedName>
</protein>
<evidence type="ECO:0000313" key="1">
    <source>
        <dbReference type="EMBL" id="KAF9487981.1"/>
    </source>
</evidence>
<evidence type="ECO:0000313" key="2">
    <source>
        <dbReference type="Proteomes" id="UP000807025"/>
    </source>
</evidence>
<proteinExistence type="predicted"/>